<reference evidence="1 2" key="1">
    <citation type="submission" date="2020-02" db="EMBL/GenBank/DDBJ databases">
        <authorList>
            <person name="Ma Q."/>
            <person name="Huang Y."/>
            <person name="Song X."/>
            <person name="Pei D."/>
        </authorList>
    </citation>
    <scope>NUCLEOTIDE SEQUENCE [LARGE SCALE GENOMIC DNA]</scope>
    <source>
        <strain evidence="1">Sxm20200214</strain>
        <tissue evidence="1">Leaf</tissue>
    </source>
</reference>
<protein>
    <submittedName>
        <fullName evidence="1">Uncharacterized protein</fullName>
    </submittedName>
</protein>
<dbReference type="AlphaFoldDB" id="A0A8X7QZ55"/>
<dbReference type="OrthoDB" id="10363072at2759"/>
<gene>
    <name evidence="1" type="ORF">Bca52824_059143</name>
</gene>
<name>A0A8X7QZ55_BRACI</name>
<proteinExistence type="predicted"/>
<dbReference type="EMBL" id="JAAMPC010000012">
    <property type="protein sequence ID" value="KAG2276588.1"/>
    <property type="molecule type" value="Genomic_DNA"/>
</dbReference>
<sequence length="319" mass="36058">MKNCVNLIHIPKSKDVHANSLANSPGEFSRFRRWKKRKINGGGGRQDSTQGVASGIFQINTGVFTFQRLVNRRLVLPEIRLNSGHKTRLHIGQLVKDTSASETDHRTGVNMLSLQRTFKAVLKEKPLMLLSFLHLLVPLGRNEAVIEEREQQGIQEIHNQIGEINEICKDLAKISILTLTTLELQLLKEDLSSHKPQTHTKIKLISDMLALGDIWHCTPDRGYCSRSLMLEKQEQVFWNVFINEYITWQSLVVGFKGVLVNSQGSPKANLSRLLRVLASFNLVQQELKTQTYAVGFLIRSDIQDEGSSLGLGSREWPLS</sequence>
<evidence type="ECO:0000313" key="2">
    <source>
        <dbReference type="Proteomes" id="UP000886595"/>
    </source>
</evidence>
<evidence type="ECO:0000313" key="1">
    <source>
        <dbReference type="EMBL" id="KAG2276588.1"/>
    </source>
</evidence>
<organism evidence="1 2">
    <name type="scientific">Brassica carinata</name>
    <name type="common">Ethiopian mustard</name>
    <name type="synonym">Abyssinian cabbage</name>
    <dbReference type="NCBI Taxonomy" id="52824"/>
    <lineage>
        <taxon>Eukaryota</taxon>
        <taxon>Viridiplantae</taxon>
        <taxon>Streptophyta</taxon>
        <taxon>Embryophyta</taxon>
        <taxon>Tracheophyta</taxon>
        <taxon>Spermatophyta</taxon>
        <taxon>Magnoliopsida</taxon>
        <taxon>eudicotyledons</taxon>
        <taxon>Gunneridae</taxon>
        <taxon>Pentapetalae</taxon>
        <taxon>rosids</taxon>
        <taxon>malvids</taxon>
        <taxon>Brassicales</taxon>
        <taxon>Brassicaceae</taxon>
        <taxon>Brassiceae</taxon>
        <taxon>Brassica</taxon>
    </lineage>
</organism>
<accession>A0A8X7QZ55</accession>
<keyword evidence="2" id="KW-1185">Reference proteome</keyword>
<comment type="caution">
    <text evidence="1">The sequence shown here is derived from an EMBL/GenBank/DDBJ whole genome shotgun (WGS) entry which is preliminary data.</text>
</comment>
<dbReference type="Proteomes" id="UP000886595">
    <property type="component" value="Unassembled WGS sequence"/>
</dbReference>